<dbReference type="PANTHER" id="PTHR10622">
    <property type="entry name" value="HET DOMAIN-CONTAINING PROTEIN"/>
    <property type="match status" value="1"/>
</dbReference>
<keyword evidence="4" id="KW-1185">Reference proteome</keyword>
<gene>
    <name evidence="3" type="ORF">SUNI508_13257</name>
</gene>
<evidence type="ECO:0000259" key="1">
    <source>
        <dbReference type="Pfam" id="PF06985"/>
    </source>
</evidence>
<feature type="domain" description="DUF8212" evidence="2">
    <location>
        <begin position="227"/>
        <end position="255"/>
    </location>
</feature>
<reference evidence="3 4" key="1">
    <citation type="journal article" date="2024" name="J. Plant Pathol.">
        <title>Sequence and assembly of the genome of Seiridium unicorne, isolate CBS 538.82, causal agent of cypress canker disease.</title>
        <authorList>
            <person name="Scali E."/>
            <person name="Rocca G.D."/>
            <person name="Danti R."/>
            <person name="Garbelotto M."/>
            <person name="Barberini S."/>
            <person name="Baroncelli R."/>
            <person name="Emiliani G."/>
        </authorList>
    </citation>
    <scope>NUCLEOTIDE SEQUENCE [LARGE SCALE GENOMIC DNA]</scope>
    <source>
        <strain evidence="3 4">BM-138-508</strain>
    </source>
</reference>
<comment type="caution">
    <text evidence="3">The sequence shown here is derived from an EMBL/GenBank/DDBJ whole genome shotgun (WGS) entry which is preliminary data.</text>
</comment>
<organism evidence="3 4">
    <name type="scientific">Seiridium unicorne</name>
    <dbReference type="NCBI Taxonomy" id="138068"/>
    <lineage>
        <taxon>Eukaryota</taxon>
        <taxon>Fungi</taxon>
        <taxon>Dikarya</taxon>
        <taxon>Ascomycota</taxon>
        <taxon>Pezizomycotina</taxon>
        <taxon>Sordariomycetes</taxon>
        <taxon>Xylariomycetidae</taxon>
        <taxon>Amphisphaeriales</taxon>
        <taxon>Sporocadaceae</taxon>
        <taxon>Seiridium</taxon>
    </lineage>
</organism>
<dbReference type="Pfam" id="PF26640">
    <property type="entry name" value="DUF8212"/>
    <property type="match status" value="1"/>
</dbReference>
<evidence type="ECO:0000259" key="2">
    <source>
        <dbReference type="Pfam" id="PF26640"/>
    </source>
</evidence>
<dbReference type="InterPro" id="IPR010730">
    <property type="entry name" value="HET"/>
</dbReference>
<accession>A0ABR2VEP6</accession>
<dbReference type="Proteomes" id="UP001408356">
    <property type="component" value="Unassembled WGS sequence"/>
</dbReference>
<name>A0ABR2VEP6_9PEZI</name>
<evidence type="ECO:0000313" key="4">
    <source>
        <dbReference type="Proteomes" id="UP001408356"/>
    </source>
</evidence>
<evidence type="ECO:0000313" key="3">
    <source>
        <dbReference type="EMBL" id="KAK9425006.1"/>
    </source>
</evidence>
<feature type="domain" description="Heterokaryon incompatibility" evidence="1">
    <location>
        <begin position="21"/>
        <end position="105"/>
    </location>
</feature>
<protein>
    <submittedName>
        <fullName evidence="3">HET-domain-containing</fullName>
    </submittedName>
</protein>
<proteinExistence type="predicted"/>
<sequence>MRLLSTSNCGLCTFVQDVPSYAILSHTWGETEVTFNDMLEGERESHSGWSKIKRCCSRAAADGHEYVWTDTCCIDKSGISELSEAINYMFRWYEQAETCYAFLEDVPRKYQGLAPGPSDVWVPWIWHFRKSRFFTRGWTLQELLAPRYLVFLDKSWDAIGSREAWADEVCAATGITSEQQSNFMEACVATKLSWAATRKTASVEDRAYSLLGLLGVNMPLIYGEGERSFIRLQEELIRRSADETIFAWTRSHRDIGAAQGFLAPSPEFFILPKPVSPAYTDKAQVGFTLTNLGLQIRANLLSVESSEWAVGFQSDVFTCIGIGHPGQIVPWELDSLGTRAIVIVNQRGIDIESPITHELLNITFDSWYHIHSDWLGYYDLVTQYKIEYPKTYSRGGPARTVEYHPVLSRPGELRNYEICLGPGAAFIQRFQLADLWTGTATDGTFGIILKSAARQPLTGIWEWDGLEEMKKRLEWSRKRRYPLFAKTMHGSVFRIALRYVIQSSPQSRRKAVLDITVENDETKLYAVELSPEAQKLLNDLKRIDQHTAQEPTEDQNSTSEHTRVEDSVVFEAVYDYDEVLAGFIGS</sequence>
<dbReference type="PANTHER" id="PTHR10622:SF10">
    <property type="entry name" value="HET DOMAIN-CONTAINING PROTEIN"/>
    <property type="match status" value="1"/>
</dbReference>
<dbReference type="EMBL" id="JARVKF010000025">
    <property type="protein sequence ID" value="KAK9425006.1"/>
    <property type="molecule type" value="Genomic_DNA"/>
</dbReference>
<dbReference type="Pfam" id="PF06985">
    <property type="entry name" value="HET"/>
    <property type="match status" value="1"/>
</dbReference>
<dbReference type="InterPro" id="IPR058525">
    <property type="entry name" value="DUF8212"/>
</dbReference>